<dbReference type="InterPro" id="IPR011010">
    <property type="entry name" value="DNA_brk_join_enz"/>
</dbReference>
<dbReference type="InterPro" id="IPR012337">
    <property type="entry name" value="RNaseH-like_sf"/>
</dbReference>
<feature type="compositionally biased region" description="Polar residues" evidence="2">
    <location>
        <begin position="319"/>
        <end position="333"/>
    </location>
</feature>
<dbReference type="Proteomes" id="UP000683360">
    <property type="component" value="Unassembled WGS sequence"/>
</dbReference>
<feature type="region of interest" description="Disordered" evidence="2">
    <location>
        <begin position="1"/>
        <end position="30"/>
    </location>
</feature>
<dbReference type="Gene3D" id="1.10.443.10">
    <property type="entry name" value="Intergrase catalytic core"/>
    <property type="match status" value="1"/>
</dbReference>
<evidence type="ECO:0000256" key="2">
    <source>
        <dbReference type="SAM" id="MobiDB-lite"/>
    </source>
</evidence>
<evidence type="ECO:0000313" key="4">
    <source>
        <dbReference type="Proteomes" id="UP000683360"/>
    </source>
</evidence>
<feature type="compositionally biased region" description="Acidic residues" evidence="2">
    <location>
        <begin position="920"/>
        <end position="929"/>
    </location>
</feature>
<dbReference type="CDD" id="cd09275">
    <property type="entry name" value="RNase_HI_RT_DIRS1"/>
    <property type="match status" value="1"/>
</dbReference>
<dbReference type="GO" id="GO:0006310">
    <property type="term" value="P:DNA recombination"/>
    <property type="evidence" value="ECO:0007669"/>
    <property type="project" value="UniProtKB-KW"/>
</dbReference>
<keyword evidence="4" id="KW-1185">Reference proteome</keyword>
<reference evidence="3" key="1">
    <citation type="submission" date="2021-03" db="EMBL/GenBank/DDBJ databases">
        <authorList>
            <person name="Bekaert M."/>
        </authorList>
    </citation>
    <scope>NUCLEOTIDE SEQUENCE</scope>
</reference>
<dbReference type="GO" id="GO:0015074">
    <property type="term" value="P:DNA integration"/>
    <property type="evidence" value="ECO:0007669"/>
    <property type="project" value="InterPro"/>
</dbReference>
<feature type="compositionally biased region" description="Basic and acidic residues" evidence="2">
    <location>
        <begin position="339"/>
        <end position="350"/>
    </location>
</feature>
<dbReference type="InterPro" id="IPR013762">
    <property type="entry name" value="Integrase-like_cat_sf"/>
</dbReference>
<dbReference type="GO" id="GO:0003677">
    <property type="term" value="F:DNA binding"/>
    <property type="evidence" value="ECO:0007669"/>
    <property type="project" value="InterPro"/>
</dbReference>
<comment type="caution">
    <text evidence="3">The sequence shown here is derived from an EMBL/GenBank/DDBJ whole genome shotgun (WGS) entry which is preliminary data.</text>
</comment>
<feature type="compositionally biased region" description="Polar residues" evidence="2">
    <location>
        <begin position="15"/>
        <end position="27"/>
    </location>
</feature>
<dbReference type="PANTHER" id="PTHR33050">
    <property type="entry name" value="REVERSE TRANSCRIPTASE DOMAIN-CONTAINING PROTEIN"/>
    <property type="match status" value="1"/>
</dbReference>
<dbReference type="OrthoDB" id="6090063at2759"/>
<feature type="region of interest" description="Disordered" evidence="2">
    <location>
        <begin position="1214"/>
        <end position="1243"/>
    </location>
</feature>
<feature type="compositionally biased region" description="Low complexity" evidence="2">
    <location>
        <begin position="1214"/>
        <end position="1238"/>
    </location>
</feature>
<name>A0A8S3SNC9_MYTED</name>
<feature type="region of interest" description="Disordered" evidence="2">
    <location>
        <begin position="907"/>
        <end position="992"/>
    </location>
</feature>
<gene>
    <name evidence="3" type="ORF">MEDL_36150</name>
</gene>
<evidence type="ECO:0000313" key="3">
    <source>
        <dbReference type="EMBL" id="CAG2222798.1"/>
    </source>
</evidence>
<dbReference type="InterPro" id="IPR036397">
    <property type="entry name" value="RNaseH_sf"/>
</dbReference>
<feature type="region of interest" description="Disordered" evidence="2">
    <location>
        <begin position="319"/>
        <end position="360"/>
    </location>
</feature>
<dbReference type="Gene3D" id="3.30.420.10">
    <property type="entry name" value="Ribonuclease H-like superfamily/Ribonuclease H"/>
    <property type="match status" value="1"/>
</dbReference>
<dbReference type="SUPFAM" id="SSF56349">
    <property type="entry name" value="DNA breaking-rejoining enzymes"/>
    <property type="match status" value="1"/>
</dbReference>
<dbReference type="PANTHER" id="PTHR33050:SF7">
    <property type="entry name" value="RIBONUCLEASE H"/>
    <property type="match status" value="1"/>
</dbReference>
<proteinExistence type="predicted"/>
<evidence type="ECO:0000256" key="1">
    <source>
        <dbReference type="ARBA" id="ARBA00023172"/>
    </source>
</evidence>
<dbReference type="SUPFAM" id="SSF53098">
    <property type="entry name" value="Ribonuclease H-like"/>
    <property type="match status" value="1"/>
</dbReference>
<sequence>MHSISIVFNPPVDQRATTTSSSQNRSPVSFPLPSAGIIPIMEMFCDGAQRDEFGFLTFPHAKTTEFLNRLQTVAENHHFFQEGYSPSEMDDLPDTFRSIIDNTADMHDTFHSTKNLTVYSVLTDKEEFADFLHNNLSIPIEDVNSLLNSTINIRKDSSIEDTLHNSAIQKLINHMMDPDLLSNDTFNLPANELAQILKGILLSPSNLHQISCDNKEFLQIFIQDSSSDKILMGELQKRLCNMSIDELKSLSTELQSQINETEMIEIFHLDSFNITKEIHDIQEFMAKLQKFYEFEVTLTEMAYLADYLPQDACIDGNSTSATTPAMNASTTGRPPTGGDSKKDDSHEDGNGGHTGNNDPTKTKMYGMLHLWNVVQKTICGKETHAHINPAKKSTKGGGIQHFDLSDLDASSAQQNHLKILVHVLFSNPKVLYAPNNTAADTIITKANQTFQLIQEVNIYARRWQNVSAELRAYLLENKTEHNLISIRQMQQEINNTHGLIPSYIKSSPLMTKFLQRKVPDISHFLHQLDSIDNAACSWLSLISNFTLDVFRGFASEEDLVNYFLTKAYHENVTTVAGVIFENMPKTGELPAHVTYKIRQNTSFTPTTKFVRNRYWFPGPGPWTYQYYHFGFVWIQDIIERAIIDVQTGRDVIEPGGYIRQFPFSCYKYDNPYEAITGNDVFLDGSLPFPVTVTAVGQGTPPISSQLTDVFTSVTTKTGQQTLHAGSVGYDGGVPTTATVTHTFSRPVDTTGSISSYPGISMGLNLPGSRAPASYCGLTLPASRLVMPCHGLDLLGLRVILIQAFLPFPGFWPYCGPTPVIVPQSTTPNLSVPAPPVAVSSRGSSISVPAALPTSSVGHQSNQVANSGPSLDGFKSILDDFRQSISSELTSFSNRLCTLENIANKSSSPVISLRPDHDIGSDLEDSDEEERFSVAPGSQEEGFTSDEDDNSVQVSQIVSQPSVPVSLSSSVIGQSSTNSGKEPETEDAPSSLKDLRDSVYTIMRDVNKVPFQSPPRPKKLTSTFEASCGLPIINDGIVSNESQFSQVSGFGLASFSEQFRSKDYEIFDSTLGKLVPKCDKVLSSTISSKPADGLRLTQSVWSKTENLLRNASHVLGTAEHFLSAVAPVLKDSSLPPEVKPFLLQVDKALGASQLLIMGSIANCTLSKRSEILEKAKVSDNLKDALIKSPLDEKIFGLPLDEVQKHLNQTPVPVKVNVSVSGNNSKRGSYSSAGGSSYNSQEKRRKITNDGADVVPLGRLHIRPLQFYLHQHWLPATQNWEFPVPIIHQELCPHLVWWTSQANVLRGQLLSSPVPNQTLFTDASNLGWGAYLEGLSVSGVWTPDLLKEHINILEMKAVLLALSHFQSLLQNKSLVLATDNTTVVAYLRNQGGTHCYELYLLAREILLLCNQLHLQIVVRHVPGKLNVLADALSRTLTPVNTEWELLQSVFQAITLQWGSPHVDLFATSLNYKIQVFMSPVPDPKAYAVDCMSVPWDEMFAYAFPPFRFLSQVLRKISAEQGLIILIAPAWPKQAWFPDLLHLSCARPLVLPTESFNPVLEFESCFISFKNHPFEPAEKVEIKFLSYKCCFLLALASGRRRSEIHAFSTADYCLRFNRDKSSVTLLTDPAFLAKNQIPGRGSEPIVIPALPVDSSSKVLCPIRVLLLYLQRTQSLRTSSNSRLFIPINKGKQDLSVKTISSWICKTIQLAYSFSNEELLNSMHIKAHDVRAISTSWALFNNASLEEVLSAGFWRTENSFISHYLQSLATQAQSLYSLGPLVSAQRVVFPPASSGSGDSALC</sequence>
<organism evidence="3 4">
    <name type="scientific">Mytilus edulis</name>
    <name type="common">Blue mussel</name>
    <dbReference type="NCBI Taxonomy" id="6550"/>
    <lineage>
        <taxon>Eukaryota</taxon>
        <taxon>Metazoa</taxon>
        <taxon>Spiralia</taxon>
        <taxon>Lophotrochozoa</taxon>
        <taxon>Mollusca</taxon>
        <taxon>Bivalvia</taxon>
        <taxon>Autobranchia</taxon>
        <taxon>Pteriomorphia</taxon>
        <taxon>Mytilida</taxon>
        <taxon>Mytiloidea</taxon>
        <taxon>Mytilidae</taxon>
        <taxon>Mytilinae</taxon>
        <taxon>Mytilus</taxon>
    </lineage>
</organism>
<dbReference type="InterPro" id="IPR052055">
    <property type="entry name" value="Hepadnavirus_pol/RT"/>
</dbReference>
<feature type="compositionally biased region" description="Low complexity" evidence="2">
    <location>
        <begin position="950"/>
        <end position="975"/>
    </location>
</feature>
<keyword evidence="1" id="KW-0233">DNA recombination</keyword>
<dbReference type="EMBL" id="CAJPWZ010001767">
    <property type="protein sequence ID" value="CAG2222798.1"/>
    <property type="molecule type" value="Genomic_DNA"/>
</dbReference>
<accession>A0A8S3SNC9</accession>
<protein>
    <submittedName>
        <fullName evidence="3">ABCA2</fullName>
    </submittedName>
</protein>